<gene>
    <name evidence="1" type="ORF">BAZSYMB_SCAFFOLD00028_7</name>
</gene>
<dbReference type="AlphaFoldDB" id="A0A1H6KMB7"/>
<name>A0A1H6KMB7_9GAMM</name>
<dbReference type="Proteomes" id="UP000198559">
    <property type="component" value="Unassembled WGS sequence"/>
</dbReference>
<reference evidence="2" key="1">
    <citation type="submission" date="2016-06" db="EMBL/GenBank/DDBJ databases">
        <authorList>
            <person name="Petersen J."/>
            <person name="Sayavedra L."/>
        </authorList>
    </citation>
    <scope>NUCLEOTIDE SEQUENCE [LARGE SCALE GENOMIC DNA]</scope>
    <source>
        <strain evidence="2">BazSymB</strain>
    </source>
</reference>
<protein>
    <submittedName>
        <fullName evidence="1">Uncharacterized protein</fullName>
    </submittedName>
</protein>
<sequence>MLIKRTNLSNNIAIINKTFGRGNIGIPAPARGFFINAIVVGYFAATNNKFSVKQCLGKFCRAADSTKINIISICIFNVV</sequence>
<proteinExistence type="predicted"/>
<evidence type="ECO:0000313" key="1">
    <source>
        <dbReference type="EMBL" id="SEH76539.1"/>
    </source>
</evidence>
<evidence type="ECO:0000313" key="2">
    <source>
        <dbReference type="Proteomes" id="UP000198559"/>
    </source>
</evidence>
<accession>A0A1H6KMB7</accession>
<dbReference type="EMBL" id="CVUD02000124">
    <property type="protein sequence ID" value="SEH76539.1"/>
    <property type="molecule type" value="Genomic_DNA"/>
</dbReference>
<organism evidence="1 2">
    <name type="scientific">Bathymodiolus azoricus thioautotrophic gill symbiont</name>
    <dbReference type="NCBI Taxonomy" id="235205"/>
    <lineage>
        <taxon>Bacteria</taxon>
        <taxon>Pseudomonadati</taxon>
        <taxon>Pseudomonadota</taxon>
        <taxon>Gammaproteobacteria</taxon>
        <taxon>sulfur-oxidizing symbionts</taxon>
    </lineage>
</organism>